<dbReference type="PRINTS" id="PR00405">
    <property type="entry name" value="REVINTRACTNG"/>
</dbReference>
<keyword evidence="11" id="KW-1185">Reference proteome</keyword>
<dbReference type="Gene3D" id="1.10.220.150">
    <property type="entry name" value="Arf GTPase activating protein"/>
    <property type="match status" value="1"/>
</dbReference>
<dbReference type="EMBL" id="CAACVS010000137">
    <property type="protein sequence ID" value="VEU37698.1"/>
    <property type="molecule type" value="Genomic_DNA"/>
</dbReference>
<dbReference type="SUPFAM" id="SSF50729">
    <property type="entry name" value="PH domain-like"/>
    <property type="match status" value="1"/>
</dbReference>
<dbReference type="PANTHER" id="PTHR23180:SF160">
    <property type="entry name" value="ADP-RIBOSYLATION FACTOR GTPASE-ACTIVATING PROTEIN EFFECTOR PROTEIN 1"/>
    <property type="match status" value="1"/>
</dbReference>
<feature type="transmembrane region" description="Helical" evidence="6">
    <location>
        <begin position="565"/>
        <end position="589"/>
    </location>
</feature>
<evidence type="ECO:0000259" key="9">
    <source>
        <dbReference type="PROSITE" id="PS51292"/>
    </source>
</evidence>
<feature type="compositionally biased region" description="Polar residues" evidence="5">
    <location>
        <begin position="89"/>
        <end position="98"/>
    </location>
</feature>
<dbReference type="InterPro" id="IPR001164">
    <property type="entry name" value="ArfGAP_dom"/>
</dbReference>
<dbReference type="SUPFAM" id="SSF57850">
    <property type="entry name" value="RING/U-box"/>
    <property type="match status" value="1"/>
</dbReference>
<evidence type="ECO:0000256" key="3">
    <source>
        <dbReference type="ARBA" id="ARBA00022833"/>
    </source>
</evidence>
<keyword evidence="3" id="KW-0862">Zinc</keyword>
<dbReference type="CDD" id="cd08204">
    <property type="entry name" value="ArfGap"/>
    <property type="match status" value="1"/>
</dbReference>
<keyword evidence="6" id="KW-0812">Transmembrane</keyword>
<dbReference type="PROSITE" id="PS50115">
    <property type="entry name" value="ARFGAP"/>
    <property type="match status" value="1"/>
</dbReference>
<feature type="transmembrane region" description="Helical" evidence="6">
    <location>
        <begin position="469"/>
        <end position="488"/>
    </location>
</feature>
<dbReference type="CDD" id="cd16495">
    <property type="entry name" value="RING_CH-C4HC3_MARCH"/>
    <property type="match status" value="1"/>
</dbReference>
<feature type="domain" description="Arf-GAP" evidence="8">
    <location>
        <begin position="1304"/>
        <end position="1428"/>
    </location>
</feature>
<dbReference type="OrthoDB" id="1638493at2759"/>
<evidence type="ECO:0000259" key="8">
    <source>
        <dbReference type="PROSITE" id="PS50115"/>
    </source>
</evidence>
<dbReference type="GO" id="GO:0008270">
    <property type="term" value="F:zinc ion binding"/>
    <property type="evidence" value="ECO:0007669"/>
    <property type="project" value="UniProtKB-KW"/>
</dbReference>
<dbReference type="Gene3D" id="3.30.40.10">
    <property type="entry name" value="Zinc/RING finger domain, C3HC4 (zinc finger)"/>
    <property type="match status" value="1"/>
</dbReference>
<dbReference type="InterPro" id="IPR037278">
    <property type="entry name" value="ARFGAP/RecO"/>
</dbReference>
<feature type="transmembrane region" description="Helical" evidence="6">
    <location>
        <begin position="534"/>
        <end position="553"/>
    </location>
</feature>
<feature type="domain" description="PH" evidence="7">
    <location>
        <begin position="1136"/>
        <end position="1248"/>
    </location>
</feature>
<evidence type="ECO:0000256" key="6">
    <source>
        <dbReference type="SAM" id="Phobius"/>
    </source>
</evidence>
<dbReference type="Proteomes" id="UP000291116">
    <property type="component" value="Unassembled WGS sequence"/>
</dbReference>
<organism evidence="10 11">
    <name type="scientific">Pseudo-nitzschia multistriata</name>
    <dbReference type="NCBI Taxonomy" id="183589"/>
    <lineage>
        <taxon>Eukaryota</taxon>
        <taxon>Sar</taxon>
        <taxon>Stramenopiles</taxon>
        <taxon>Ochrophyta</taxon>
        <taxon>Bacillariophyta</taxon>
        <taxon>Bacillariophyceae</taxon>
        <taxon>Bacillariophycidae</taxon>
        <taxon>Bacillariales</taxon>
        <taxon>Bacillariaceae</taxon>
        <taxon>Pseudo-nitzschia</taxon>
    </lineage>
</organism>
<evidence type="ECO:0000313" key="10">
    <source>
        <dbReference type="EMBL" id="VEU37698.1"/>
    </source>
</evidence>
<dbReference type="InterPro" id="IPR011993">
    <property type="entry name" value="PH-like_dom_sf"/>
</dbReference>
<dbReference type="InterPro" id="IPR045258">
    <property type="entry name" value="ACAP1/2/3-like"/>
</dbReference>
<keyword evidence="1" id="KW-0479">Metal-binding</keyword>
<dbReference type="InterPro" id="IPR038508">
    <property type="entry name" value="ArfGAP_dom_sf"/>
</dbReference>
<reference evidence="10 11" key="1">
    <citation type="submission" date="2019-01" db="EMBL/GenBank/DDBJ databases">
        <authorList>
            <person name="Ferrante I. M."/>
        </authorList>
    </citation>
    <scope>NUCLEOTIDE SEQUENCE [LARGE SCALE GENOMIC DNA]</scope>
    <source>
        <strain evidence="10 11">B856</strain>
    </source>
</reference>
<dbReference type="SMART" id="SM00744">
    <property type="entry name" value="RINGv"/>
    <property type="match status" value="1"/>
</dbReference>
<dbReference type="Pfam" id="PF00169">
    <property type="entry name" value="PH"/>
    <property type="match status" value="1"/>
</dbReference>
<dbReference type="Gene3D" id="2.30.29.30">
    <property type="entry name" value="Pleckstrin-homology domain (PH domain)/Phosphotyrosine-binding domain (PTB)"/>
    <property type="match status" value="1"/>
</dbReference>
<dbReference type="InterPro" id="IPR013083">
    <property type="entry name" value="Znf_RING/FYVE/PHD"/>
</dbReference>
<dbReference type="SUPFAM" id="SSF57863">
    <property type="entry name" value="ArfGap/RecO-like zinc finger"/>
    <property type="match status" value="1"/>
</dbReference>
<sequence>MPVYICQAGVNSSEPWRHGLQVYAAPFALADAPSDDSHEEHNKVTIAPRMVPTSTEAAAQREAERNNNDNLIRLVQRREIEGANIERTLPQTAETTGSVEGGNAGQDTSRADNQQQHVASLKFGLPVRRIRHAEVVLVDDVCIAYERHWLRLRWPGSKGGFAGYVALGKVNETVFSQHVIDALQLRETAKLPASEKELEGEGGTSHGSRTQEESDTGPSQQHIGDVSSSIDAEEEKDDANEDGNRDDELQDNASALSSEPYESISAFCLRTGIEFPSSGYMKLMSMYDDGLSPAVSSAPLPTEGIFCRICREGLHDDADDEQPSNTIANEIDETQVQCMPCPSDFPPNEGSTQRIRPVKTQGPVEPHPVYHPNSHAAENPLISPCECAGSMAFVHYLCIEQWRCRSRHPKARRGLNCETCGKPYALPPPSVRPVDNDDWLEAMPPHVIEALRQPHIWWQIGAAIVRKRWLRPIAPVVMSPIVALYCRARRLLKKKGVARRRRWYSSVIVYGIATLLAFPGILRDPLVYDLGFSFIPLSFYVMAILGGGIATALKKSFGLDLRGRTYEIVIVLLTLGLALVSLGLLRAFFGDSSGCYGVLGSRSLNEDDQFTRFLRKLQRSILEPAKNWFLIWDRAAMSSGTWPKKILCMPNQEYGCFEHLYKANAEFLFDEVNGGKCSMDMILVSSLLQSAAIVAAGNHFWKRREQEPTKNEDELGGLPPASSGVEAKRKHMIKSSSARVKPTKDNANAKKFNANVQNSFSADSPYFLSYVENEMKSMEIMRQTLNDIAARTKTFGKCGSLMAQSTRRLALACQLRQPRYADEEDFDYAERRREMEVAERRRAIGEDMASLLAVMSGMLEEVAEAQMDMTRSFEATMVNALEHFARTEQSVAIDLKRNAEQATESADDMLAKYLNGRHATALAEDGGTESWNKFSEQVDNQGSGFLSRFSNNGKNQSRQKSESEDPVVRMAATAANMRLTLEQVRLAQATAELKRFQLLKHIVAHKQRRKFEIGEHVLTSLHGVRAYFHHCSDLVTGLVPTMTRFQVDQSSARDTLENRLGPSWKAREEDIKGTIDGLKEVTRSAGIIVDAISNGDKDMIERQVTSLQQIEDQVKIWELPNLLADSTRLQRDPTPGIFVEGWLYRKSDKIISLKEWRKRWFMMDAVGIYYFKSNDESKKGNEGFSYSNTLERVKMCDVVLCTVKEGTKGGPRFCFEVHSPMSQKPLVLQARGPDEFKKWVDIIRKGIEHQLASGNTTHITPKRGMPARSDSNESFQDETENVDMPELHDIDNQLCHEELDAKNTSLTPKLMKANPTCADCGAENPDWVSLNLGVLICIDCSGVHRSLGVHVSKVRSLKLDALTEFEANVILAIGNENANGIWEEGVLMQKGWKKPIASSNRKTKEEWIKSKYLWKGFLNVSDDQGKTPEEREEIASKAMYRAAKEGNVLGIARSLAQGAVVTWINVDEGSKTALHACTQLKDDEDDDSKAIVCAELLIQNGAKMDTRDGLEQGVLDSALLANVDRSMIEYLSTKVT</sequence>
<feature type="compositionally biased region" description="Polar residues" evidence="5">
    <location>
        <begin position="945"/>
        <end position="958"/>
    </location>
</feature>
<feature type="compositionally biased region" description="Polar residues" evidence="5">
    <location>
        <begin position="105"/>
        <end position="115"/>
    </location>
</feature>
<feature type="region of interest" description="Disordered" evidence="5">
    <location>
        <begin position="707"/>
        <end position="748"/>
    </location>
</feature>
<protein>
    <submittedName>
        <fullName evidence="10">Uncharacterized protein</fullName>
    </submittedName>
</protein>
<keyword evidence="6" id="KW-1133">Transmembrane helix</keyword>
<feature type="compositionally biased region" description="Acidic residues" evidence="5">
    <location>
        <begin position="231"/>
        <end position="241"/>
    </location>
</feature>
<evidence type="ECO:0000256" key="1">
    <source>
        <dbReference type="ARBA" id="ARBA00022723"/>
    </source>
</evidence>
<evidence type="ECO:0000256" key="4">
    <source>
        <dbReference type="PROSITE-ProRule" id="PRU00288"/>
    </source>
</evidence>
<dbReference type="Gene3D" id="1.25.40.20">
    <property type="entry name" value="Ankyrin repeat-containing domain"/>
    <property type="match status" value="1"/>
</dbReference>
<dbReference type="InterPro" id="IPR011016">
    <property type="entry name" value="Znf_RING-CH"/>
</dbReference>
<dbReference type="SMART" id="SM00105">
    <property type="entry name" value="ArfGap"/>
    <property type="match status" value="1"/>
</dbReference>
<dbReference type="PROSITE" id="PS51292">
    <property type="entry name" value="ZF_RING_CH"/>
    <property type="match status" value="1"/>
</dbReference>
<dbReference type="PROSITE" id="PS50003">
    <property type="entry name" value="PH_DOMAIN"/>
    <property type="match status" value="1"/>
</dbReference>
<dbReference type="InterPro" id="IPR001849">
    <property type="entry name" value="PH_domain"/>
</dbReference>
<dbReference type="GO" id="GO:0005096">
    <property type="term" value="F:GTPase activator activity"/>
    <property type="evidence" value="ECO:0007669"/>
    <property type="project" value="InterPro"/>
</dbReference>
<feature type="region of interest" description="Disordered" evidence="5">
    <location>
        <begin position="945"/>
        <end position="966"/>
    </location>
</feature>
<feature type="domain" description="RING-CH-type" evidence="9">
    <location>
        <begin position="378"/>
        <end position="427"/>
    </location>
</feature>
<dbReference type="SUPFAM" id="SSF103657">
    <property type="entry name" value="BAR/IMD domain-like"/>
    <property type="match status" value="1"/>
</dbReference>
<accession>A0A448Z6Q3</accession>
<evidence type="ECO:0000259" key="7">
    <source>
        <dbReference type="PROSITE" id="PS50003"/>
    </source>
</evidence>
<evidence type="ECO:0000256" key="5">
    <source>
        <dbReference type="SAM" id="MobiDB-lite"/>
    </source>
</evidence>
<evidence type="ECO:0000256" key="2">
    <source>
        <dbReference type="ARBA" id="ARBA00022771"/>
    </source>
</evidence>
<feature type="compositionally biased region" description="Polar residues" evidence="5">
    <location>
        <begin position="216"/>
        <end position="230"/>
    </location>
</feature>
<dbReference type="InterPro" id="IPR036770">
    <property type="entry name" value="Ankyrin_rpt-contain_sf"/>
</dbReference>
<feature type="transmembrane region" description="Helical" evidence="6">
    <location>
        <begin position="503"/>
        <end position="522"/>
    </location>
</feature>
<feature type="region of interest" description="Disordered" evidence="5">
    <location>
        <begin position="193"/>
        <end position="257"/>
    </location>
</feature>
<evidence type="ECO:0000313" key="11">
    <source>
        <dbReference type="Proteomes" id="UP000291116"/>
    </source>
</evidence>
<gene>
    <name evidence="10" type="ORF">PSNMU_V1.4_AUG-EV-PASAV3_0045260</name>
</gene>
<dbReference type="Pfam" id="PF12906">
    <property type="entry name" value="RINGv"/>
    <property type="match status" value="1"/>
</dbReference>
<dbReference type="Pfam" id="PF01412">
    <property type="entry name" value="ArfGap"/>
    <property type="match status" value="1"/>
</dbReference>
<dbReference type="PANTHER" id="PTHR23180">
    <property type="entry name" value="CENTAURIN/ARF"/>
    <property type="match status" value="1"/>
</dbReference>
<dbReference type="InterPro" id="IPR027267">
    <property type="entry name" value="AH/BAR_dom_sf"/>
</dbReference>
<keyword evidence="6" id="KW-0472">Membrane</keyword>
<proteinExistence type="predicted"/>
<keyword evidence="2 4" id="KW-0863">Zinc-finger</keyword>
<dbReference type="SMART" id="SM00233">
    <property type="entry name" value="PH"/>
    <property type="match status" value="1"/>
</dbReference>
<name>A0A448Z6Q3_9STRA</name>
<dbReference type="Gene3D" id="1.20.1270.60">
    <property type="entry name" value="Arfaptin homology (AH) domain/BAR domain"/>
    <property type="match status" value="1"/>
</dbReference>
<feature type="region of interest" description="Disordered" evidence="5">
    <location>
        <begin position="83"/>
        <end position="115"/>
    </location>
</feature>